<reference evidence="1 2" key="1">
    <citation type="submission" date="2023-01" db="EMBL/GenBank/DDBJ databases">
        <authorList>
            <person name="Kreplak J."/>
        </authorList>
    </citation>
    <scope>NUCLEOTIDE SEQUENCE [LARGE SCALE GENOMIC DNA]</scope>
</reference>
<gene>
    <name evidence="1" type="ORF">VFH_II168840</name>
</gene>
<dbReference type="EMBL" id="OX451737">
    <property type="protein sequence ID" value="CAI8599303.1"/>
    <property type="molecule type" value="Genomic_DNA"/>
</dbReference>
<dbReference type="AlphaFoldDB" id="A0AAV0ZP09"/>
<evidence type="ECO:0000313" key="2">
    <source>
        <dbReference type="Proteomes" id="UP001157006"/>
    </source>
</evidence>
<keyword evidence="2" id="KW-1185">Reference proteome</keyword>
<organism evidence="1 2">
    <name type="scientific">Vicia faba</name>
    <name type="common">Broad bean</name>
    <name type="synonym">Faba vulgaris</name>
    <dbReference type="NCBI Taxonomy" id="3906"/>
    <lineage>
        <taxon>Eukaryota</taxon>
        <taxon>Viridiplantae</taxon>
        <taxon>Streptophyta</taxon>
        <taxon>Embryophyta</taxon>
        <taxon>Tracheophyta</taxon>
        <taxon>Spermatophyta</taxon>
        <taxon>Magnoliopsida</taxon>
        <taxon>eudicotyledons</taxon>
        <taxon>Gunneridae</taxon>
        <taxon>Pentapetalae</taxon>
        <taxon>rosids</taxon>
        <taxon>fabids</taxon>
        <taxon>Fabales</taxon>
        <taxon>Fabaceae</taxon>
        <taxon>Papilionoideae</taxon>
        <taxon>50 kb inversion clade</taxon>
        <taxon>NPAAA clade</taxon>
        <taxon>Hologalegina</taxon>
        <taxon>IRL clade</taxon>
        <taxon>Fabeae</taxon>
        <taxon>Vicia</taxon>
    </lineage>
</organism>
<evidence type="ECO:0000313" key="1">
    <source>
        <dbReference type="EMBL" id="CAI8599303.1"/>
    </source>
</evidence>
<dbReference type="Proteomes" id="UP001157006">
    <property type="component" value="Chromosome 2"/>
</dbReference>
<protein>
    <submittedName>
        <fullName evidence="1">Uncharacterized protein</fullName>
    </submittedName>
</protein>
<proteinExistence type="predicted"/>
<accession>A0AAV0ZP09</accession>
<sequence>MLRAKKQYGKKFETLGLNFNEEEIFASSFEVSALSSSHPVPITTKCYYCENYTSGFLTFIERTSSCGEKVVVQCDSIADEVDDPVEAVVLYQGMRPTALRMRLSGVEDVSLIEYAHLMGRPYRVFSLDTGRLNPKTYRITDCLMQLRNDMEFAS</sequence>
<name>A0AAV0ZP09_VICFA</name>